<dbReference type="Proteomes" id="UP000299102">
    <property type="component" value="Unassembled WGS sequence"/>
</dbReference>
<proteinExistence type="predicted"/>
<dbReference type="InterPro" id="IPR036034">
    <property type="entry name" value="PDZ_sf"/>
</dbReference>
<reference evidence="2 3" key="1">
    <citation type="journal article" date="2019" name="Commun. Biol.">
        <title>The bagworm genome reveals a unique fibroin gene that provides high tensile strength.</title>
        <authorList>
            <person name="Kono N."/>
            <person name="Nakamura H."/>
            <person name="Ohtoshi R."/>
            <person name="Tomita M."/>
            <person name="Numata K."/>
            <person name="Arakawa K."/>
        </authorList>
    </citation>
    <scope>NUCLEOTIDE SEQUENCE [LARGE SCALE GENOMIC DNA]</scope>
</reference>
<keyword evidence="3" id="KW-1185">Reference proteome</keyword>
<protein>
    <submittedName>
        <fullName evidence="2">InaD-like protein</fullName>
    </submittedName>
</protein>
<dbReference type="OrthoDB" id="438726at2759"/>
<accession>A0A4C1YLR2</accession>
<evidence type="ECO:0000313" key="3">
    <source>
        <dbReference type="Proteomes" id="UP000299102"/>
    </source>
</evidence>
<dbReference type="PROSITE" id="PS50106">
    <property type="entry name" value="PDZ"/>
    <property type="match status" value="1"/>
</dbReference>
<organism evidence="2 3">
    <name type="scientific">Eumeta variegata</name>
    <name type="common">Bagworm moth</name>
    <name type="synonym">Eumeta japonica</name>
    <dbReference type="NCBI Taxonomy" id="151549"/>
    <lineage>
        <taxon>Eukaryota</taxon>
        <taxon>Metazoa</taxon>
        <taxon>Ecdysozoa</taxon>
        <taxon>Arthropoda</taxon>
        <taxon>Hexapoda</taxon>
        <taxon>Insecta</taxon>
        <taxon>Pterygota</taxon>
        <taxon>Neoptera</taxon>
        <taxon>Endopterygota</taxon>
        <taxon>Lepidoptera</taxon>
        <taxon>Glossata</taxon>
        <taxon>Ditrysia</taxon>
        <taxon>Tineoidea</taxon>
        <taxon>Psychidae</taxon>
        <taxon>Oiketicinae</taxon>
        <taxon>Eumeta</taxon>
    </lineage>
</organism>
<evidence type="ECO:0000313" key="2">
    <source>
        <dbReference type="EMBL" id="GBP75944.1"/>
    </source>
</evidence>
<sequence length="131" mass="13661">MGSRYHSKCNSCSKAFANSLATRDKIRKKYAALGESVVAVRLERSARAGLGLSLAGHRDRSRMAVFVCGLNPAGAAARAAPAIKVGDEILEIVNSDSGRSPLERIGREICAGAHRINHPAPGAAPSPGDAK</sequence>
<name>A0A4C1YLR2_EUMVA</name>
<dbReference type="Pfam" id="PF00595">
    <property type="entry name" value="PDZ"/>
    <property type="match status" value="1"/>
</dbReference>
<dbReference type="InterPro" id="IPR001478">
    <property type="entry name" value="PDZ"/>
</dbReference>
<gene>
    <name evidence="2" type="primary">PATJ</name>
    <name evidence="2" type="ORF">EVAR_98837_1</name>
</gene>
<feature type="domain" description="PDZ" evidence="1">
    <location>
        <begin position="39"/>
        <end position="92"/>
    </location>
</feature>
<dbReference type="AlphaFoldDB" id="A0A4C1YLR2"/>
<dbReference type="STRING" id="151549.A0A4C1YLR2"/>
<evidence type="ECO:0000259" key="1">
    <source>
        <dbReference type="PROSITE" id="PS50106"/>
    </source>
</evidence>
<dbReference type="SUPFAM" id="SSF50156">
    <property type="entry name" value="PDZ domain-like"/>
    <property type="match status" value="1"/>
</dbReference>
<dbReference type="EMBL" id="BGZK01001268">
    <property type="protein sequence ID" value="GBP75944.1"/>
    <property type="molecule type" value="Genomic_DNA"/>
</dbReference>
<comment type="caution">
    <text evidence="2">The sequence shown here is derived from an EMBL/GenBank/DDBJ whole genome shotgun (WGS) entry which is preliminary data.</text>
</comment>
<dbReference type="Gene3D" id="2.30.42.10">
    <property type="match status" value="1"/>
</dbReference>